<name>A0A3M7SQR8_BRAPC</name>
<sequence length="293" mass="32767">MESSSADSLRKSFYINSFEMDQQNAIRLQQIEAIKLIQVSLDKLTCTNSVQLKSHSGPKSNTVLVYKETNLHKNLLVNKILNKAKYMYYQGVVQTMRLSLMSKLNYYTSLIHQLNGANSASAEASLVDEMKVLMQQILHETYQFNLTNQPNPLDLSVLFGGGGGGGEPDQKRAKHLNELKVSLYSFVCGGQNLADKSKPSAKRTSQDAIDDDDDDENLSVDDDMDERMCKKCKISDESGPSAQPDTLDLNNNQILNDETNSKQINRRNLNKKFKIKSKSSTSASKILNIECLV</sequence>
<organism evidence="2 3">
    <name type="scientific">Brachionus plicatilis</name>
    <name type="common">Marine rotifer</name>
    <name type="synonym">Brachionus muelleri</name>
    <dbReference type="NCBI Taxonomy" id="10195"/>
    <lineage>
        <taxon>Eukaryota</taxon>
        <taxon>Metazoa</taxon>
        <taxon>Spiralia</taxon>
        <taxon>Gnathifera</taxon>
        <taxon>Rotifera</taxon>
        <taxon>Eurotatoria</taxon>
        <taxon>Monogononta</taxon>
        <taxon>Pseudotrocha</taxon>
        <taxon>Ploima</taxon>
        <taxon>Brachionidae</taxon>
        <taxon>Brachionus</taxon>
    </lineage>
</organism>
<dbReference type="Proteomes" id="UP000276133">
    <property type="component" value="Unassembled WGS sequence"/>
</dbReference>
<proteinExistence type="predicted"/>
<dbReference type="EMBL" id="REGN01000910">
    <property type="protein sequence ID" value="RNA38174.1"/>
    <property type="molecule type" value="Genomic_DNA"/>
</dbReference>
<keyword evidence="3" id="KW-1185">Reference proteome</keyword>
<evidence type="ECO:0000313" key="3">
    <source>
        <dbReference type="Proteomes" id="UP000276133"/>
    </source>
</evidence>
<evidence type="ECO:0000256" key="1">
    <source>
        <dbReference type="SAM" id="MobiDB-lite"/>
    </source>
</evidence>
<accession>A0A3M7SQR8</accession>
<protein>
    <submittedName>
        <fullName evidence="2">Uncharacterized protein</fullName>
    </submittedName>
</protein>
<dbReference type="AlphaFoldDB" id="A0A3M7SQR8"/>
<feature type="region of interest" description="Disordered" evidence="1">
    <location>
        <begin position="194"/>
        <end position="221"/>
    </location>
</feature>
<gene>
    <name evidence="2" type="ORF">BpHYR1_024616</name>
</gene>
<feature type="compositionally biased region" description="Acidic residues" evidence="1">
    <location>
        <begin position="208"/>
        <end position="221"/>
    </location>
</feature>
<evidence type="ECO:0000313" key="2">
    <source>
        <dbReference type="EMBL" id="RNA38174.1"/>
    </source>
</evidence>
<reference evidence="2 3" key="1">
    <citation type="journal article" date="2018" name="Sci. Rep.">
        <title>Genomic signatures of local adaptation to the degree of environmental predictability in rotifers.</title>
        <authorList>
            <person name="Franch-Gras L."/>
            <person name="Hahn C."/>
            <person name="Garcia-Roger E.M."/>
            <person name="Carmona M.J."/>
            <person name="Serra M."/>
            <person name="Gomez A."/>
        </authorList>
    </citation>
    <scope>NUCLEOTIDE SEQUENCE [LARGE SCALE GENOMIC DNA]</scope>
    <source>
        <strain evidence="2">HYR1</strain>
    </source>
</reference>
<dbReference type="OrthoDB" id="10514508at2759"/>
<comment type="caution">
    <text evidence="2">The sequence shown here is derived from an EMBL/GenBank/DDBJ whole genome shotgun (WGS) entry which is preliminary data.</text>
</comment>